<evidence type="ECO:0000313" key="1">
    <source>
        <dbReference type="EMBL" id="RRR69325.1"/>
    </source>
</evidence>
<gene>
    <name evidence="1" type="ORF">EI684_16055</name>
</gene>
<name>A0A426TV84_9CHLR</name>
<protein>
    <submittedName>
        <fullName evidence="1">Uncharacterized protein</fullName>
    </submittedName>
</protein>
<dbReference type="Proteomes" id="UP000280307">
    <property type="component" value="Unassembled WGS sequence"/>
</dbReference>
<sequence length="97" mass="10552">MEKVVIIGEYEITYAPDQHPALSIHHVVRGYDLVRLEASAVAALGTLLAVQQKRIRELDGFQVICGAAGDLSLYGPQGQRAYFTADQVNQLAQLLAS</sequence>
<dbReference type="EMBL" id="RSAS01000647">
    <property type="protein sequence ID" value="RRR69325.1"/>
    <property type="molecule type" value="Genomic_DNA"/>
</dbReference>
<accession>A0A426TV84</accession>
<dbReference type="AlphaFoldDB" id="A0A426TV84"/>
<proteinExistence type="predicted"/>
<evidence type="ECO:0000313" key="2">
    <source>
        <dbReference type="Proteomes" id="UP000280307"/>
    </source>
</evidence>
<organism evidence="1 2">
    <name type="scientific">Candidatus Viridilinea halotolerans</name>
    <dbReference type="NCBI Taxonomy" id="2491704"/>
    <lineage>
        <taxon>Bacteria</taxon>
        <taxon>Bacillati</taxon>
        <taxon>Chloroflexota</taxon>
        <taxon>Chloroflexia</taxon>
        <taxon>Chloroflexales</taxon>
        <taxon>Chloroflexineae</taxon>
        <taxon>Oscillochloridaceae</taxon>
        <taxon>Candidatus Viridilinea</taxon>
    </lineage>
</organism>
<comment type="caution">
    <text evidence="1">The sequence shown here is derived from an EMBL/GenBank/DDBJ whole genome shotgun (WGS) entry which is preliminary data.</text>
</comment>
<reference evidence="1 2" key="1">
    <citation type="submission" date="2018-12" db="EMBL/GenBank/DDBJ databases">
        <title>Genome Sequence of Candidatus Viridilinea halotolerans isolated from saline sulfide-rich spring.</title>
        <authorList>
            <person name="Grouzdev D.S."/>
            <person name="Burganskaya E.I."/>
            <person name="Krutkina M.S."/>
            <person name="Sukhacheva M.V."/>
            <person name="Gorlenko V.M."/>
        </authorList>
    </citation>
    <scope>NUCLEOTIDE SEQUENCE [LARGE SCALE GENOMIC DNA]</scope>
    <source>
        <strain evidence="1">Chok-6</strain>
    </source>
</reference>